<evidence type="ECO:0000256" key="1">
    <source>
        <dbReference type="SAM" id="MobiDB-lite"/>
    </source>
</evidence>
<dbReference type="PROSITE" id="PS50853">
    <property type="entry name" value="FN3"/>
    <property type="match status" value="1"/>
</dbReference>
<dbReference type="Proteomes" id="UP000678393">
    <property type="component" value="Unassembled WGS sequence"/>
</dbReference>
<feature type="region of interest" description="Disordered" evidence="1">
    <location>
        <begin position="903"/>
        <end position="937"/>
    </location>
</feature>
<dbReference type="GO" id="GO:0007165">
    <property type="term" value="P:signal transduction"/>
    <property type="evidence" value="ECO:0007669"/>
    <property type="project" value="InterPro"/>
</dbReference>
<sequence>NMVRSASNEKRGDTHALKLFSSSSEESAMDVVSGLSISPSAPAYLSYKEEQSYSPKMRRDLKLLTNSQKKKSSSIDGSDGQMLGKRKLEKEKRALFDAVEQQDLDLTKAILDALCVDINRKHDTLDIAVMTNNIPMAKMLLSKGARESPLFQKGDCRLHRLESLVTEAEKRVIDLTATVLSASSGNANVSPAQMKENEKLLGHWEFRHKLLKRMKAGYEHARSPEAPTNVKLEVTSNSSLLVTFSEPQSHNGAVVTKYKVEWSNNENYQPLSGETTTENLSRLEVNLKNLTKGDTYFVRVCAWNMKGYGPFSSSEPASAVPSSWREVEDIPPRLEGKVASLYTLYHQVKRSRPPEAAEMKDILNKGTESPMQKKRISIKNLFVSAPKFQKTIKRGVYMACLFYCEDKILVTSEEQLPIIEVDETFSGPSIQNDLYWLLKVSCMWEDIKVLKQDMEKTSSAGSTFRCKLLQAIVSLQTGLGVQDLGQFFHRPVRDNNSSIIFTVVNQIRDPKLVTLGSSKWVTFGKLARRQSLSTVDATDAHSLLVSAVPEMIMYNQVSGICLPRGLYLGYVKLQASVEVLRVMVPNRTPNCVPHVKIRDCPNVSREEWEWLLKCGYGKFSDNNMTPAQKSFHKLFMDATKKIFTQLDLSEDTIASHRIYDLEVLELSPSVTMILVMPSIEDICIVPGHSDSLAKRADFSFLPVQIFESIHMHAYLPEFFSMYARLSAIVEMDGVLAQQGHREAFSTEELSKAKEQVEVTTHLQQNLDRIWKCARWIRDITTYARNREKKAGIHLSHIFSNNLITNNNCSRRDNENMISSSISSEVNNKMLHFRHSSSSSMYVQNSSSDSVTEKDHTNSTDVSDTSEENPLSSFSITSDGASDNMDKEASTSCVSSLATPLQNISQVSPSPSFSVASSTSSSSSNIAPTESTPPPQDSSYAIIKVHALYDTGLNKNVNIKLHITEQTTSRDIINLVVRHLKCHEESLASFCLVLKLQGHKKVLRDDYKLLQLKSQLQKAKVYITMLDSVFSEEQLGQASFV</sequence>
<dbReference type="SMART" id="SM00060">
    <property type="entry name" value="FN3"/>
    <property type="match status" value="1"/>
</dbReference>
<comment type="caution">
    <text evidence="4">The sequence shown here is derived from an EMBL/GenBank/DDBJ whole genome shotgun (WGS) entry which is preliminary data.</text>
</comment>
<organism evidence="4 5">
    <name type="scientific">Candidula unifasciata</name>
    <dbReference type="NCBI Taxonomy" id="100452"/>
    <lineage>
        <taxon>Eukaryota</taxon>
        <taxon>Metazoa</taxon>
        <taxon>Spiralia</taxon>
        <taxon>Lophotrochozoa</taxon>
        <taxon>Mollusca</taxon>
        <taxon>Gastropoda</taxon>
        <taxon>Heterobranchia</taxon>
        <taxon>Euthyneura</taxon>
        <taxon>Panpulmonata</taxon>
        <taxon>Eupulmonata</taxon>
        <taxon>Stylommatophora</taxon>
        <taxon>Helicina</taxon>
        <taxon>Helicoidea</taxon>
        <taxon>Geomitridae</taxon>
        <taxon>Candidula</taxon>
    </lineage>
</organism>
<accession>A0A8S3Z518</accession>
<evidence type="ECO:0000313" key="4">
    <source>
        <dbReference type="EMBL" id="CAG5123398.1"/>
    </source>
</evidence>
<keyword evidence="5" id="KW-1185">Reference proteome</keyword>
<evidence type="ECO:0000259" key="2">
    <source>
        <dbReference type="PROSITE" id="PS50200"/>
    </source>
</evidence>
<dbReference type="GO" id="GO:0000132">
    <property type="term" value="P:establishment of mitotic spindle orientation"/>
    <property type="evidence" value="ECO:0007669"/>
    <property type="project" value="TreeGrafter"/>
</dbReference>
<dbReference type="InterPro" id="IPR003961">
    <property type="entry name" value="FN3_dom"/>
</dbReference>
<name>A0A8S3Z518_9EUPU</name>
<protein>
    <recommendedName>
        <fullName evidence="6">Ankyrin repeat and fibronectin type-III domain-containing protein 1</fullName>
    </recommendedName>
</protein>
<dbReference type="InterPro" id="IPR039269">
    <property type="entry name" value="ANKFN1"/>
</dbReference>
<feature type="compositionally biased region" description="Low complexity" evidence="1">
    <location>
        <begin position="835"/>
        <end position="849"/>
    </location>
</feature>
<dbReference type="GO" id="GO:0005819">
    <property type="term" value="C:spindle"/>
    <property type="evidence" value="ECO:0007669"/>
    <property type="project" value="TreeGrafter"/>
</dbReference>
<proteinExistence type="predicted"/>
<dbReference type="EMBL" id="CAJHNH020001512">
    <property type="protein sequence ID" value="CAG5123398.1"/>
    <property type="molecule type" value="Genomic_DNA"/>
</dbReference>
<dbReference type="OrthoDB" id="2428204at2759"/>
<dbReference type="Gene3D" id="2.60.40.10">
    <property type="entry name" value="Immunoglobulins"/>
    <property type="match status" value="1"/>
</dbReference>
<dbReference type="InterPro" id="IPR000159">
    <property type="entry name" value="RA_dom"/>
</dbReference>
<dbReference type="Pfam" id="PF00041">
    <property type="entry name" value="fn3"/>
    <property type="match status" value="1"/>
</dbReference>
<reference evidence="4" key="1">
    <citation type="submission" date="2021-04" db="EMBL/GenBank/DDBJ databases">
        <authorList>
            <consortium name="Molecular Ecology Group"/>
        </authorList>
    </citation>
    <scope>NUCLEOTIDE SEQUENCE</scope>
</reference>
<feature type="domain" description="Fibronectin type-III" evidence="3">
    <location>
        <begin position="226"/>
        <end position="322"/>
    </location>
</feature>
<feature type="domain" description="Ras-associating" evidence="2">
    <location>
        <begin position="960"/>
        <end position="1028"/>
    </location>
</feature>
<gene>
    <name evidence="4" type="ORF">CUNI_LOCUS8956</name>
</gene>
<dbReference type="CDD" id="cd00063">
    <property type="entry name" value="FN3"/>
    <property type="match status" value="1"/>
</dbReference>
<feature type="non-terminal residue" evidence="4">
    <location>
        <position position="1"/>
    </location>
</feature>
<evidence type="ECO:0000313" key="5">
    <source>
        <dbReference type="Proteomes" id="UP000678393"/>
    </source>
</evidence>
<dbReference type="InterPro" id="IPR036116">
    <property type="entry name" value="FN3_sf"/>
</dbReference>
<feature type="compositionally biased region" description="Low complexity" evidence="1">
    <location>
        <begin position="904"/>
        <end position="923"/>
    </location>
</feature>
<dbReference type="PROSITE" id="PS50200">
    <property type="entry name" value="RA"/>
    <property type="match status" value="1"/>
</dbReference>
<feature type="compositionally biased region" description="Polar residues" evidence="1">
    <location>
        <begin position="858"/>
        <end position="880"/>
    </location>
</feature>
<dbReference type="Pfam" id="PF00788">
    <property type="entry name" value="RA"/>
    <property type="match status" value="1"/>
</dbReference>
<dbReference type="PANTHER" id="PTHR21437:SF1">
    <property type="entry name" value="WIDE AWAKE"/>
    <property type="match status" value="1"/>
</dbReference>
<dbReference type="GO" id="GO:0061172">
    <property type="term" value="P:regulation of establishment of bipolar cell polarity"/>
    <property type="evidence" value="ECO:0007669"/>
    <property type="project" value="TreeGrafter"/>
</dbReference>
<dbReference type="PANTHER" id="PTHR21437">
    <property type="entry name" value="WIDE AWAKE"/>
    <property type="match status" value="1"/>
</dbReference>
<feature type="region of interest" description="Disordered" evidence="1">
    <location>
        <begin position="64"/>
        <end position="83"/>
    </location>
</feature>
<feature type="compositionally biased region" description="Basic and acidic residues" evidence="1">
    <location>
        <begin position="7"/>
        <end position="16"/>
    </location>
</feature>
<dbReference type="SUPFAM" id="SSF49265">
    <property type="entry name" value="Fibronectin type III"/>
    <property type="match status" value="1"/>
</dbReference>
<dbReference type="AlphaFoldDB" id="A0A8S3Z518"/>
<evidence type="ECO:0008006" key="6">
    <source>
        <dbReference type="Google" id="ProtNLM"/>
    </source>
</evidence>
<evidence type="ECO:0000259" key="3">
    <source>
        <dbReference type="PROSITE" id="PS50853"/>
    </source>
</evidence>
<feature type="region of interest" description="Disordered" evidence="1">
    <location>
        <begin position="834"/>
        <end position="890"/>
    </location>
</feature>
<dbReference type="InterPro" id="IPR013783">
    <property type="entry name" value="Ig-like_fold"/>
</dbReference>
<feature type="region of interest" description="Disordered" evidence="1">
    <location>
        <begin position="1"/>
        <end position="25"/>
    </location>
</feature>